<evidence type="ECO:0000256" key="2">
    <source>
        <dbReference type="SAM" id="MobiDB-lite"/>
    </source>
</evidence>
<sequence length="381" mass="42882">MGMRHSMDLSFDPRQAGRPVTASPGRSPGRLPDGASLLKSDKALQALTTEMEELKEGHANEMAKLKSEHETRLAALDMKSRASVETLRENMQGLVKQIKKVSEAQVQEGLANLDRQANQQLRLIDQLGKRLQAIEVQHQLLKDRSSKDASTACSATERMRHVEAISDAGQEIQEMRRHIQTLNLDKQQAEAASSLMQITEAAHRRQAEEATGRAARCREELIKYVEELHNVLGSNAVLQRETLAQGEQVAAAEEAIQVLRFEVTSLRRELLELRTSSLDSKLHSKRDLMKIDEVQTDAWSEKLFCELGVINGSLKDAALEAQYLEQQSRVLLETARREQLASQRALLHQMRRMQALEAMRLSDLQELIQLERRTLSESAGT</sequence>
<accession>A0A250XEM7</accession>
<organism evidence="3 4">
    <name type="scientific">Chlamydomonas eustigma</name>
    <dbReference type="NCBI Taxonomy" id="1157962"/>
    <lineage>
        <taxon>Eukaryota</taxon>
        <taxon>Viridiplantae</taxon>
        <taxon>Chlorophyta</taxon>
        <taxon>core chlorophytes</taxon>
        <taxon>Chlorophyceae</taxon>
        <taxon>CS clade</taxon>
        <taxon>Chlamydomonadales</taxon>
        <taxon>Chlamydomonadaceae</taxon>
        <taxon>Chlamydomonas</taxon>
    </lineage>
</organism>
<gene>
    <name evidence="3" type="ORF">CEUSTIGMA_g8810.t1</name>
</gene>
<feature type="coiled-coil region" evidence="1">
    <location>
        <begin position="44"/>
        <end position="192"/>
    </location>
</feature>
<feature type="region of interest" description="Disordered" evidence="2">
    <location>
        <begin position="1"/>
        <end position="37"/>
    </location>
</feature>
<keyword evidence="1" id="KW-0175">Coiled coil</keyword>
<comment type="caution">
    <text evidence="3">The sequence shown here is derived from an EMBL/GenBank/DDBJ whole genome shotgun (WGS) entry which is preliminary data.</text>
</comment>
<proteinExistence type="predicted"/>
<evidence type="ECO:0000313" key="3">
    <source>
        <dbReference type="EMBL" id="GAX81379.1"/>
    </source>
</evidence>
<name>A0A250XEM7_9CHLO</name>
<evidence type="ECO:0000256" key="1">
    <source>
        <dbReference type="SAM" id="Coils"/>
    </source>
</evidence>
<protein>
    <submittedName>
        <fullName evidence="3">Uncharacterized protein</fullName>
    </submittedName>
</protein>
<dbReference type="EMBL" id="BEGY01000064">
    <property type="protein sequence ID" value="GAX81379.1"/>
    <property type="molecule type" value="Genomic_DNA"/>
</dbReference>
<keyword evidence="4" id="KW-1185">Reference proteome</keyword>
<dbReference type="Proteomes" id="UP000232323">
    <property type="component" value="Unassembled WGS sequence"/>
</dbReference>
<evidence type="ECO:0000313" key="4">
    <source>
        <dbReference type="Proteomes" id="UP000232323"/>
    </source>
</evidence>
<dbReference type="AlphaFoldDB" id="A0A250XEM7"/>
<reference evidence="3 4" key="1">
    <citation type="submission" date="2017-08" db="EMBL/GenBank/DDBJ databases">
        <title>Acidophilic green algal genome provides insights into adaptation to an acidic environment.</title>
        <authorList>
            <person name="Hirooka S."/>
            <person name="Hirose Y."/>
            <person name="Kanesaki Y."/>
            <person name="Higuchi S."/>
            <person name="Fujiwara T."/>
            <person name="Onuma R."/>
            <person name="Era A."/>
            <person name="Ohbayashi R."/>
            <person name="Uzuka A."/>
            <person name="Nozaki H."/>
            <person name="Yoshikawa H."/>
            <person name="Miyagishima S.Y."/>
        </authorList>
    </citation>
    <scope>NUCLEOTIDE SEQUENCE [LARGE SCALE GENOMIC DNA]</scope>
    <source>
        <strain evidence="3 4">NIES-2499</strain>
    </source>
</reference>